<proteinExistence type="predicted"/>
<feature type="transmembrane region" description="Helical" evidence="6">
    <location>
        <begin position="670"/>
        <end position="694"/>
    </location>
</feature>
<accession>A0A379MWJ2</accession>
<dbReference type="EMBL" id="UGVL01000001">
    <property type="protein sequence ID" value="SUE35139.1"/>
    <property type="molecule type" value="Genomic_DNA"/>
</dbReference>
<evidence type="ECO:0000259" key="8">
    <source>
        <dbReference type="Pfam" id="PF12704"/>
    </source>
</evidence>
<dbReference type="GO" id="GO:0005886">
    <property type="term" value="C:plasma membrane"/>
    <property type="evidence" value="ECO:0007669"/>
    <property type="project" value="UniProtKB-SubCell"/>
</dbReference>
<feature type="transmembrane region" description="Helical" evidence="6">
    <location>
        <begin position="274"/>
        <end position="295"/>
    </location>
</feature>
<organism evidence="9 10">
    <name type="scientific">Rikenella microfusus</name>
    <dbReference type="NCBI Taxonomy" id="28139"/>
    <lineage>
        <taxon>Bacteria</taxon>
        <taxon>Pseudomonadati</taxon>
        <taxon>Bacteroidota</taxon>
        <taxon>Bacteroidia</taxon>
        <taxon>Bacteroidales</taxon>
        <taxon>Rikenellaceae</taxon>
        <taxon>Rikenella</taxon>
    </lineage>
</organism>
<evidence type="ECO:0000256" key="1">
    <source>
        <dbReference type="ARBA" id="ARBA00004651"/>
    </source>
</evidence>
<feature type="transmembrane region" description="Helical" evidence="6">
    <location>
        <begin position="369"/>
        <end position="391"/>
    </location>
</feature>
<name>A0A379MWJ2_9BACT</name>
<evidence type="ECO:0000256" key="4">
    <source>
        <dbReference type="ARBA" id="ARBA00022989"/>
    </source>
</evidence>
<dbReference type="RefSeq" id="WP_027291116.1">
    <property type="nucleotide sequence ID" value="NZ_UGVL01000001.1"/>
</dbReference>
<keyword evidence="10" id="KW-1185">Reference proteome</keyword>
<dbReference type="GO" id="GO:0005524">
    <property type="term" value="F:ATP binding"/>
    <property type="evidence" value="ECO:0007669"/>
    <property type="project" value="UniProtKB-KW"/>
</dbReference>
<dbReference type="InterPro" id="IPR025857">
    <property type="entry name" value="MacB_PCD"/>
</dbReference>
<sequence>MMFFTNLHAGWKSIVKHRFHSIINILGFAVALSVVVLIGLYVYRELSTNKFHKDINQIYKICGWSAPYPLATTIKAGVPELQTITNVIRVKTRYVLTYEDRQVVMESGHLSVDPEFFKIFTFPIIAGNAEDPLPDFKSIVLVESMAKAIFGDSDPIGQMVTLGNVSYAVTAVLADIPINSSIQFSALFRINPSQHYGNSTIGQYWKAGLCEIFAKLPKGSDVDALNQKMQDVVGRNGNLEFFGVDKVVLYPFTEVYFDRLQLWSQFKGGDYGKVMTMLAIGCVILLIAIINFFNLSTASGMMRSREIGLRKVNGATRRSLVAQFLAESILIAFIAMLLAIIVDNLVIPLFGAFVGVPYPRILMTHGWEWLLLIGGSVAVGCLAGSYPAFYLSNVDPVKALYVGRVRSGFGVVMFRKVLIVFQLTAAIALIACTLVITGQKNYLGNHDTGFDRDQLICVGMDASVTRQKQAFLSEIRALPNVECFSITSNIVGYQEDGVEKMIGDYYGEEKPIYIKYMYADTAFFSTFGIEMIKGRVPVLPQEYGYVVFNEAAMDALNGDDPLELRVNSKVHSINPDGSVPTVGVSGVCKNFNSTSLLVGIDPLKIIVVNDYPNGILNLRVRVHSMDNMIQLMNDLKKIYKKFGSSDSSSNIMILDEVLRMIYIAETKYQVIFSLFSIFTVIISCFGLFGLILYSNTQRRKEIGVRKVYGSDVPEIVVLLIRSYLGYVAVAFVIATPIAYFFMNRWLQAYPYRIGLHWWYFALAGLIALMIVALTIGIHSWRTASSNPIKALRSE</sequence>
<feature type="transmembrane region" description="Helical" evidence="6">
    <location>
        <begin position="412"/>
        <end position="436"/>
    </location>
</feature>
<dbReference type="AlphaFoldDB" id="A0A379MWJ2"/>
<feature type="transmembrane region" description="Helical" evidence="6">
    <location>
        <begin position="320"/>
        <end position="342"/>
    </location>
</feature>
<keyword evidence="9" id="KW-0067">ATP-binding</keyword>
<evidence type="ECO:0000313" key="9">
    <source>
        <dbReference type="EMBL" id="SUE35139.1"/>
    </source>
</evidence>
<evidence type="ECO:0000256" key="6">
    <source>
        <dbReference type="SAM" id="Phobius"/>
    </source>
</evidence>
<dbReference type="EC" id="3.6.3.-" evidence="9"/>
<evidence type="ECO:0000313" key="10">
    <source>
        <dbReference type="Proteomes" id="UP000255233"/>
    </source>
</evidence>
<feature type="transmembrane region" description="Helical" evidence="6">
    <location>
        <begin position="757"/>
        <end position="777"/>
    </location>
</feature>
<dbReference type="GO" id="GO:0016787">
    <property type="term" value="F:hydrolase activity"/>
    <property type="evidence" value="ECO:0007669"/>
    <property type="project" value="UniProtKB-KW"/>
</dbReference>
<keyword evidence="2" id="KW-1003">Cell membrane</keyword>
<protein>
    <submittedName>
        <fullName evidence="9">Macrolide export ATP-binding/permease protein MacB</fullName>
        <ecNumber evidence="9">3.6.3.-</ecNumber>
    </submittedName>
</protein>
<dbReference type="PANTHER" id="PTHR30572:SF18">
    <property type="entry name" value="ABC-TYPE MACROLIDE FAMILY EXPORT SYSTEM PERMEASE COMPONENT 2"/>
    <property type="match status" value="1"/>
</dbReference>
<dbReference type="STRING" id="880526.GCA_000427365_01435"/>
<dbReference type="Pfam" id="PF02687">
    <property type="entry name" value="FtsX"/>
    <property type="match status" value="2"/>
</dbReference>
<dbReference type="GO" id="GO:0022857">
    <property type="term" value="F:transmembrane transporter activity"/>
    <property type="evidence" value="ECO:0007669"/>
    <property type="project" value="TreeGrafter"/>
</dbReference>
<gene>
    <name evidence="9" type="primary">macB_10</name>
    <name evidence="9" type="ORF">NCTC11190_02385</name>
</gene>
<feature type="transmembrane region" description="Helical" evidence="6">
    <location>
        <begin position="21"/>
        <end position="43"/>
    </location>
</feature>
<comment type="subcellular location">
    <subcellularLocation>
        <location evidence="1">Cell membrane</location>
        <topology evidence="1">Multi-pass membrane protein</topology>
    </subcellularLocation>
</comment>
<feature type="domain" description="ABC3 transporter permease C-terminal" evidence="7">
    <location>
        <begin position="279"/>
        <end position="396"/>
    </location>
</feature>
<evidence type="ECO:0000259" key="7">
    <source>
        <dbReference type="Pfam" id="PF02687"/>
    </source>
</evidence>
<keyword evidence="9" id="KW-0378">Hydrolase</keyword>
<keyword evidence="4 6" id="KW-1133">Transmembrane helix</keyword>
<reference evidence="9 10" key="1">
    <citation type="submission" date="2018-06" db="EMBL/GenBank/DDBJ databases">
        <authorList>
            <consortium name="Pathogen Informatics"/>
            <person name="Doyle S."/>
        </authorList>
    </citation>
    <scope>NUCLEOTIDE SEQUENCE [LARGE SCALE GENOMIC DNA]</scope>
    <source>
        <strain evidence="9 10">NCTC11190</strain>
    </source>
</reference>
<dbReference type="InterPro" id="IPR003838">
    <property type="entry name" value="ABC3_permease_C"/>
</dbReference>
<dbReference type="OrthoDB" id="905059at2"/>
<dbReference type="Pfam" id="PF12704">
    <property type="entry name" value="MacB_PCD"/>
    <property type="match status" value="1"/>
</dbReference>
<evidence type="ECO:0000256" key="5">
    <source>
        <dbReference type="ARBA" id="ARBA00023136"/>
    </source>
</evidence>
<evidence type="ECO:0000256" key="3">
    <source>
        <dbReference type="ARBA" id="ARBA00022692"/>
    </source>
</evidence>
<feature type="domain" description="ABC3 transporter permease C-terminal" evidence="7">
    <location>
        <begin position="674"/>
        <end position="787"/>
    </location>
</feature>
<keyword evidence="9" id="KW-0547">Nucleotide-binding</keyword>
<feature type="domain" description="MacB-like periplasmic core" evidence="8">
    <location>
        <begin position="21"/>
        <end position="231"/>
    </location>
</feature>
<dbReference type="Proteomes" id="UP000255233">
    <property type="component" value="Unassembled WGS sequence"/>
</dbReference>
<keyword evidence="3 6" id="KW-0812">Transmembrane</keyword>
<keyword evidence="5 6" id="KW-0472">Membrane</keyword>
<feature type="transmembrane region" description="Helical" evidence="6">
    <location>
        <begin position="715"/>
        <end position="742"/>
    </location>
</feature>
<dbReference type="PANTHER" id="PTHR30572">
    <property type="entry name" value="MEMBRANE COMPONENT OF TRANSPORTER-RELATED"/>
    <property type="match status" value="1"/>
</dbReference>
<dbReference type="InterPro" id="IPR050250">
    <property type="entry name" value="Macrolide_Exporter_MacB"/>
</dbReference>
<evidence type="ECO:0000256" key="2">
    <source>
        <dbReference type="ARBA" id="ARBA00022475"/>
    </source>
</evidence>